<name>A0A0B2W2K7_TOXCA</name>
<feature type="non-terminal residue" evidence="1">
    <location>
        <position position="120"/>
    </location>
</feature>
<dbReference type="EMBL" id="JPKZ01000320">
    <property type="protein sequence ID" value="KHN87899.1"/>
    <property type="molecule type" value="Genomic_DNA"/>
</dbReference>
<evidence type="ECO:0000313" key="2">
    <source>
        <dbReference type="Proteomes" id="UP000031036"/>
    </source>
</evidence>
<reference evidence="1 2" key="1">
    <citation type="submission" date="2014-11" db="EMBL/GenBank/DDBJ databases">
        <title>Genetic blueprint of the zoonotic pathogen Toxocara canis.</title>
        <authorList>
            <person name="Zhu X.-Q."/>
            <person name="Korhonen P.K."/>
            <person name="Cai H."/>
            <person name="Young N.D."/>
            <person name="Nejsum P."/>
            <person name="von Samson-Himmelstjerna G."/>
            <person name="Boag P.R."/>
            <person name="Tan P."/>
            <person name="Li Q."/>
            <person name="Min J."/>
            <person name="Yang Y."/>
            <person name="Wang X."/>
            <person name="Fang X."/>
            <person name="Hall R.S."/>
            <person name="Hofmann A."/>
            <person name="Sternberg P.W."/>
            <person name="Jex A.R."/>
            <person name="Gasser R.B."/>
        </authorList>
    </citation>
    <scope>NUCLEOTIDE SEQUENCE [LARGE SCALE GENOMIC DNA]</scope>
    <source>
        <strain evidence="1">PN_DK_2014</strain>
    </source>
</reference>
<keyword evidence="2" id="KW-1185">Reference proteome</keyword>
<protein>
    <submittedName>
        <fullName evidence="1">Uncharacterized protein</fullName>
    </submittedName>
</protein>
<dbReference type="Proteomes" id="UP000031036">
    <property type="component" value="Unassembled WGS sequence"/>
</dbReference>
<proteinExistence type="predicted"/>
<organism evidence="1 2">
    <name type="scientific">Toxocara canis</name>
    <name type="common">Canine roundworm</name>
    <dbReference type="NCBI Taxonomy" id="6265"/>
    <lineage>
        <taxon>Eukaryota</taxon>
        <taxon>Metazoa</taxon>
        <taxon>Ecdysozoa</taxon>
        <taxon>Nematoda</taxon>
        <taxon>Chromadorea</taxon>
        <taxon>Rhabditida</taxon>
        <taxon>Spirurina</taxon>
        <taxon>Ascaridomorpha</taxon>
        <taxon>Ascaridoidea</taxon>
        <taxon>Toxocaridae</taxon>
        <taxon>Toxocara</taxon>
    </lineage>
</organism>
<evidence type="ECO:0000313" key="1">
    <source>
        <dbReference type="EMBL" id="KHN87899.1"/>
    </source>
</evidence>
<sequence>MQERINLKVVMRFVLENTAYGIIARLSRRRRETQINNAFVDSVKDNKCLFVGITHPFRGKLHFSIFFLAIFNNSHYFASWRSMSLILLEKCYHPDSSASKFARLYILKLDIIAEPCRHSI</sequence>
<comment type="caution">
    <text evidence="1">The sequence shown here is derived from an EMBL/GenBank/DDBJ whole genome shotgun (WGS) entry which is preliminary data.</text>
</comment>
<accession>A0A0B2W2K7</accession>
<dbReference type="AlphaFoldDB" id="A0A0B2W2K7"/>
<gene>
    <name evidence="1" type="ORF">Tcan_01678</name>
</gene>